<dbReference type="InterPro" id="IPR015424">
    <property type="entry name" value="PyrdxlP-dep_Trfase"/>
</dbReference>
<evidence type="ECO:0000256" key="1">
    <source>
        <dbReference type="ARBA" id="ARBA00001933"/>
    </source>
</evidence>
<feature type="modified residue" description="N6-(pyridoxal phosphate)lysine" evidence="6">
    <location>
        <position position="244"/>
    </location>
</feature>
<dbReference type="NCBIfam" id="NF002748">
    <property type="entry name" value="PRK02769.1"/>
    <property type="match status" value="1"/>
</dbReference>
<dbReference type="PANTHER" id="PTHR46101:SF2">
    <property type="entry name" value="SERINE DECARBOXYLASE"/>
    <property type="match status" value="1"/>
</dbReference>
<sequence>MLLANPLNPAEDFPRLSSSDQERLDRLLANLRERTENFLGYPVAKDFDCSALAPFLDLPLNNLGDPFAPSTYQVDSREFEREVIAFAARLLRAEEDSWWGYVGNGGSEGNLYGLYLARELFPQGMVYFSQGTHYSVSKNLHLLGMRHIMIRSQASGEIDYEDLRETLRVHRDVVPIMFANIGTTMTEGKDDIGKIRRIFQELAISRSYIHSDAALCGFIAPFLSPRPAFDFADGADSISISGHKFIGSPIPCGIVLARKRHVERIARSIAYIGNLDTTISGSRNGLTPLILWLAIRQLGEEGFRARVRSSLEVAAYACNRLRAVGVAAWRNPNAVTVVFPTPAETVCRRWQLASAGGASHLVVLPNVSQGQIDCFVADLAAAGGCR</sequence>
<evidence type="ECO:0000313" key="9">
    <source>
        <dbReference type="Proteomes" id="UP000236340"/>
    </source>
</evidence>
<evidence type="ECO:0000256" key="6">
    <source>
        <dbReference type="PIRSR" id="PIRSR602129-50"/>
    </source>
</evidence>
<name>A0A2K2H7P8_9BACT</name>
<keyword evidence="4 6" id="KW-0663">Pyridoxal phosphate</keyword>
<dbReference type="EMBL" id="PPFX01000035">
    <property type="protein sequence ID" value="PNU19279.1"/>
    <property type="molecule type" value="Genomic_DNA"/>
</dbReference>
<accession>A0A2K2H7P8</accession>
<dbReference type="PANTHER" id="PTHR46101">
    <property type="match status" value="1"/>
</dbReference>
<dbReference type="AlphaFoldDB" id="A0A2K2H7P8"/>
<dbReference type="Gene3D" id="3.40.640.10">
    <property type="entry name" value="Type I PLP-dependent aspartate aminotransferase-like (Major domain)"/>
    <property type="match status" value="1"/>
</dbReference>
<evidence type="ECO:0000256" key="4">
    <source>
        <dbReference type="ARBA" id="ARBA00022898"/>
    </source>
</evidence>
<dbReference type="Proteomes" id="UP000236340">
    <property type="component" value="Unassembled WGS sequence"/>
</dbReference>
<dbReference type="InterPro" id="IPR051151">
    <property type="entry name" value="Group_II_Decarboxylase"/>
</dbReference>
<dbReference type="GO" id="GO:0030170">
    <property type="term" value="F:pyridoxal phosphate binding"/>
    <property type="evidence" value="ECO:0007669"/>
    <property type="project" value="InterPro"/>
</dbReference>
<dbReference type="InterPro" id="IPR002129">
    <property type="entry name" value="PyrdxlP-dep_de-COase"/>
</dbReference>
<dbReference type="Pfam" id="PF00282">
    <property type="entry name" value="Pyridoxal_deC"/>
    <property type="match status" value="1"/>
</dbReference>
<proteinExistence type="inferred from homology"/>
<gene>
    <name evidence="8" type="ORF">C2E25_13330</name>
</gene>
<keyword evidence="3" id="KW-0210">Decarboxylase</keyword>
<dbReference type="EC" id="4.1.1.22" evidence="8"/>
<dbReference type="GO" id="GO:0019752">
    <property type="term" value="P:carboxylic acid metabolic process"/>
    <property type="evidence" value="ECO:0007669"/>
    <property type="project" value="InterPro"/>
</dbReference>
<reference evidence="8 9" key="1">
    <citation type="journal article" date="2018" name="Genome Announc.">
        <title>Genome Sequence of Geothermobacter sp. HR-1 Iron Reducer from the Loihi Seamount.</title>
        <authorList>
            <person name="Smith H."/>
            <person name="Abuyen K."/>
            <person name="Tremblay J."/>
            <person name="Savalia P."/>
            <person name="Perez-Rodriguez I."/>
            <person name="Emerson D."/>
            <person name="Tully B."/>
            <person name="Amend J."/>
        </authorList>
    </citation>
    <scope>NUCLEOTIDE SEQUENCE [LARGE SCALE GENOMIC DNA]</scope>
    <source>
        <strain evidence="8 9">HR-1</strain>
    </source>
</reference>
<dbReference type="InterPro" id="IPR021115">
    <property type="entry name" value="Pyridoxal-P_BS"/>
</dbReference>
<protein>
    <submittedName>
        <fullName evidence="8">Histidine decarboxylase</fullName>
        <ecNumber evidence="8">4.1.1.22</ecNumber>
    </submittedName>
</protein>
<dbReference type="SUPFAM" id="SSF53383">
    <property type="entry name" value="PLP-dependent transferases"/>
    <property type="match status" value="1"/>
</dbReference>
<keyword evidence="5 7" id="KW-0456">Lyase</keyword>
<dbReference type="OrthoDB" id="9803665at2"/>
<dbReference type="PROSITE" id="PS00392">
    <property type="entry name" value="DDC_GAD_HDC_YDC"/>
    <property type="match status" value="1"/>
</dbReference>
<dbReference type="RefSeq" id="WP_103116251.1">
    <property type="nucleotide sequence ID" value="NZ_PPFX01000035.1"/>
</dbReference>
<evidence type="ECO:0000256" key="3">
    <source>
        <dbReference type="ARBA" id="ARBA00022793"/>
    </source>
</evidence>
<comment type="similarity">
    <text evidence="2 7">Belongs to the group II decarboxylase family.</text>
</comment>
<comment type="cofactor">
    <cofactor evidence="1 6 7">
        <name>pyridoxal 5'-phosphate</name>
        <dbReference type="ChEBI" id="CHEBI:597326"/>
    </cofactor>
</comment>
<evidence type="ECO:0000256" key="2">
    <source>
        <dbReference type="ARBA" id="ARBA00009533"/>
    </source>
</evidence>
<evidence type="ECO:0000256" key="5">
    <source>
        <dbReference type="ARBA" id="ARBA00023239"/>
    </source>
</evidence>
<evidence type="ECO:0000313" key="8">
    <source>
        <dbReference type="EMBL" id="PNU19279.1"/>
    </source>
</evidence>
<organism evidence="8 9">
    <name type="scientific">Geothermobacter hydrogeniphilus</name>
    <dbReference type="NCBI Taxonomy" id="1969733"/>
    <lineage>
        <taxon>Bacteria</taxon>
        <taxon>Pseudomonadati</taxon>
        <taxon>Thermodesulfobacteriota</taxon>
        <taxon>Desulfuromonadia</taxon>
        <taxon>Desulfuromonadales</taxon>
        <taxon>Geothermobacteraceae</taxon>
        <taxon>Geothermobacter</taxon>
    </lineage>
</organism>
<evidence type="ECO:0000256" key="7">
    <source>
        <dbReference type="RuleBase" id="RU000382"/>
    </source>
</evidence>
<comment type="caution">
    <text evidence="8">The sequence shown here is derived from an EMBL/GenBank/DDBJ whole genome shotgun (WGS) entry which is preliminary data.</text>
</comment>
<dbReference type="InterPro" id="IPR015421">
    <property type="entry name" value="PyrdxlP-dep_Trfase_major"/>
</dbReference>
<dbReference type="GO" id="GO:0004398">
    <property type="term" value="F:histidine decarboxylase activity"/>
    <property type="evidence" value="ECO:0007669"/>
    <property type="project" value="UniProtKB-EC"/>
</dbReference>